<feature type="non-terminal residue" evidence="1">
    <location>
        <position position="1"/>
    </location>
</feature>
<dbReference type="AlphaFoldDB" id="A0A267E918"/>
<gene>
    <name evidence="1" type="ORF">BOX15_Mlig014994g2</name>
</gene>
<reference evidence="1 2" key="1">
    <citation type="submission" date="2017-06" db="EMBL/GenBank/DDBJ databases">
        <title>A platform for efficient transgenesis in Macrostomum lignano, a flatworm model organism for stem cell research.</title>
        <authorList>
            <person name="Berezikov E."/>
        </authorList>
    </citation>
    <scope>NUCLEOTIDE SEQUENCE [LARGE SCALE GENOMIC DNA]</scope>
    <source>
        <strain evidence="1">DV1</strain>
        <tissue evidence="1">Whole organism</tissue>
    </source>
</reference>
<comment type="caution">
    <text evidence="1">The sequence shown here is derived from an EMBL/GenBank/DDBJ whole genome shotgun (WGS) entry which is preliminary data.</text>
</comment>
<organism evidence="1 2">
    <name type="scientific">Macrostomum lignano</name>
    <dbReference type="NCBI Taxonomy" id="282301"/>
    <lineage>
        <taxon>Eukaryota</taxon>
        <taxon>Metazoa</taxon>
        <taxon>Spiralia</taxon>
        <taxon>Lophotrochozoa</taxon>
        <taxon>Platyhelminthes</taxon>
        <taxon>Rhabditophora</taxon>
        <taxon>Macrostomorpha</taxon>
        <taxon>Macrostomida</taxon>
        <taxon>Macrostomidae</taxon>
        <taxon>Macrostomum</taxon>
    </lineage>
</organism>
<evidence type="ECO:0000313" key="1">
    <source>
        <dbReference type="EMBL" id="PAA58063.1"/>
    </source>
</evidence>
<sequence length="129" mass="14402">NRLLTCKSDNFSSTIRRMVRKVLSAEMLTKVNYNGKGLSTLSGSELKDKALAFGAVFLPIIRCSIQVLYPVHKRSSDYYYYREVELGVIATLKLGKDSRSRTGAATMATSEPPKKKNNHVAYFISSDSE</sequence>
<proteinExistence type="predicted"/>
<keyword evidence="2" id="KW-1185">Reference proteome</keyword>
<dbReference type="EMBL" id="NIVC01002417">
    <property type="protein sequence ID" value="PAA58063.1"/>
    <property type="molecule type" value="Genomic_DNA"/>
</dbReference>
<dbReference type="Proteomes" id="UP000215902">
    <property type="component" value="Unassembled WGS sequence"/>
</dbReference>
<name>A0A267E918_9PLAT</name>
<evidence type="ECO:0000313" key="2">
    <source>
        <dbReference type="Proteomes" id="UP000215902"/>
    </source>
</evidence>
<accession>A0A267E918</accession>
<protein>
    <submittedName>
        <fullName evidence="1">Uncharacterized protein</fullName>
    </submittedName>
</protein>